<organism evidence="6 7">
    <name type="scientific">Halomonas colorata</name>
    <dbReference type="NCBI Taxonomy" id="2742615"/>
    <lineage>
        <taxon>Bacteria</taxon>
        <taxon>Pseudomonadati</taxon>
        <taxon>Pseudomonadota</taxon>
        <taxon>Gammaproteobacteria</taxon>
        <taxon>Oceanospirillales</taxon>
        <taxon>Halomonadaceae</taxon>
        <taxon>Halomonas</taxon>
    </lineage>
</organism>
<evidence type="ECO:0000313" key="7">
    <source>
        <dbReference type="Proteomes" id="UP001645038"/>
    </source>
</evidence>
<dbReference type="RefSeq" id="WP_192539181.1">
    <property type="nucleotide sequence ID" value="NZ_RRZB01000043.1"/>
</dbReference>
<dbReference type="InterPro" id="IPR036259">
    <property type="entry name" value="MFS_trans_sf"/>
</dbReference>
<feature type="transmembrane region" description="Helical" evidence="4">
    <location>
        <begin position="201"/>
        <end position="220"/>
    </location>
</feature>
<dbReference type="SUPFAM" id="SSF103473">
    <property type="entry name" value="MFS general substrate transporter"/>
    <property type="match status" value="1"/>
</dbReference>
<evidence type="ECO:0000256" key="2">
    <source>
        <dbReference type="ARBA" id="ARBA00022989"/>
    </source>
</evidence>
<dbReference type="PROSITE" id="PS50850">
    <property type="entry name" value="MFS"/>
    <property type="match status" value="1"/>
</dbReference>
<evidence type="ECO:0000256" key="3">
    <source>
        <dbReference type="ARBA" id="ARBA00023136"/>
    </source>
</evidence>
<feature type="transmembrane region" description="Helical" evidence="4">
    <location>
        <begin position="409"/>
        <end position="430"/>
    </location>
</feature>
<feature type="domain" description="Major facilitator superfamily (MFS) profile" evidence="5">
    <location>
        <begin position="206"/>
        <end position="440"/>
    </location>
</feature>
<keyword evidence="3 4" id="KW-0472">Membrane</keyword>
<evidence type="ECO:0000313" key="6">
    <source>
        <dbReference type="EMBL" id="MBE0464722.1"/>
    </source>
</evidence>
<dbReference type="PANTHER" id="PTHR23526">
    <property type="entry name" value="INTEGRAL MEMBRANE TRANSPORT PROTEIN-RELATED"/>
    <property type="match status" value="1"/>
</dbReference>
<dbReference type="InterPro" id="IPR020846">
    <property type="entry name" value="MFS_dom"/>
</dbReference>
<evidence type="ECO:0000259" key="5">
    <source>
        <dbReference type="PROSITE" id="PS50850"/>
    </source>
</evidence>
<feature type="transmembrane region" description="Helical" evidence="4">
    <location>
        <begin position="172"/>
        <end position="195"/>
    </location>
</feature>
<keyword evidence="7" id="KW-1185">Reference proteome</keyword>
<feature type="transmembrane region" description="Helical" evidence="4">
    <location>
        <begin position="61"/>
        <end position="80"/>
    </location>
</feature>
<dbReference type="PANTHER" id="PTHR23526:SF4">
    <property type="entry name" value="INTEGRAL MEMBRANE TRANSPORT PROTEIN"/>
    <property type="match status" value="1"/>
</dbReference>
<dbReference type="InterPro" id="IPR052528">
    <property type="entry name" value="Sugar_transport-like"/>
</dbReference>
<name>A0ABR9G1H0_9GAMM</name>
<comment type="caution">
    <text evidence="6">The sequence shown here is derived from an EMBL/GenBank/DDBJ whole genome shotgun (WGS) entry which is preliminary data.</text>
</comment>
<protein>
    <submittedName>
        <fullName evidence="6">MFS transporter</fullName>
    </submittedName>
</protein>
<feature type="transmembrane region" description="Helical" evidence="4">
    <location>
        <begin position="259"/>
        <end position="277"/>
    </location>
</feature>
<feature type="transmembrane region" description="Helical" evidence="4">
    <location>
        <begin position="384"/>
        <end position="403"/>
    </location>
</feature>
<dbReference type="InterPro" id="IPR011701">
    <property type="entry name" value="MFS"/>
</dbReference>
<dbReference type="Pfam" id="PF07690">
    <property type="entry name" value="MFS_1"/>
    <property type="match status" value="1"/>
</dbReference>
<reference evidence="6 7" key="1">
    <citation type="submission" date="2020-07" db="EMBL/GenBank/DDBJ databases">
        <title>Halophilic bacteria isolated from french cheeses.</title>
        <authorList>
            <person name="Kothe C.I."/>
            <person name="Farah-Kraiem B."/>
            <person name="Renault P."/>
            <person name="Dridi B."/>
        </authorList>
    </citation>
    <scope>NUCLEOTIDE SEQUENCE [LARGE SCALE GENOMIC DNA]</scope>
    <source>
        <strain evidence="6 7">FME20</strain>
    </source>
</reference>
<keyword evidence="1 4" id="KW-0812">Transmembrane</keyword>
<evidence type="ECO:0000256" key="4">
    <source>
        <dbReference type="SAM" id="Phobius"/>
    </source>
</evidence>
<feature type="transmembrane region" description="Helical" evidence="4">
    <location>
        <begin position="347"/>
        <end position="364"/>
    </location>
</feature>
<proteinExistence type="predicted"/>
<dbReference type="Gene3D" id="1.20.1250.20">
    <property type="entry name" value="MFS general substrate transporter like domains"/>
    <property type="match status" value="1"/>
</dbReference>
<keyword evidence="2 4" id="KW-1133">Transmembrane helix</keyword>
<accession>A0ABR9G1H0</accession>
<feature type="transmembrane region" description="Helical" evidence="4">
    <location>
        <begin position="133"/>
        <end position="151"/>
    </location>
</feature>
<evidence type="ECO:0000256" key="1">
    <source>
        <dbReference type="ARBA" id="ARBA00022692"/>
    </source>
</evidence>
<sequence length="440" mass="46162">MAERNISQTRLFERLTGDEDNRLCDDIPEQACSEQPHNFFLHLWASLGNKLADELSSARLVLPWLMGIIGAPIWMVGLLVPIRESGALLPQVFVAGFIRLKPKRKGVWVAGAVLQALAALILAVLALTGRGSLGGAGVLIVLILLSLARGLSSIASKDVMGKTIAKRRRGTLMGWSGSVAGGATLAAGGVLMLLGDRPGNTALAVLLSVAALSWLLNAFCAARIKEVPGAVDGGENAWGSVKLGLSLLKKDRTFLHFNVARALLLSSALALPYIALLGQQQSGSELSGLGLLVVVSGLAGMVASPIWGKLADQSSRRVMHNAAIGTVACCLLGASFAWLPGTWTQSVWPYAVVYALLVIVHHGVRLGRKTYIVDMASQDDRALYVALSNTLTGVLMLLVGGVIGGLAQWLGSAALLLLLALTAVGAILSAQKLPEVEQQS</sequence>
<feature type="transmembrane region" description="Helical" evidence="4">
    <location>
        <begin position="322"/>
        <end position="341"/>
    </location>
</feature>
<dbReference type="EMBL" id="RRZB01000043">
    <property type="protein sequence ID" value="MBE0464722.1"/>
    <property type="molecule type" value="Genomic_DNA"/>
</dbReference>
<feature type="transmembrane region" description="Helical" evidence="4">
    <location>
        <begin position="107"/>
        <end position="127"/>
    </location>
</feature>
<dbReference type="Proteomes" id="UP001645038">
    <property type="component" value="Unassembled WGS sequence"/>
</dbReference>
<feature type="transmembrane region" description="Helical" evidence="4">
    <location>
        <begin position="289"/>
        <end position="310"/>
    </location>
</feature>
<gene>
    <name evidence="6" type="ORF">EI547_14875</name>
</gene>